<dbReference type="EMBL" id="FOQG01000008">
    <property type="protein sequence ID" value="SFI41034.1"/>
    <property type="molecule type" value="Genomic_DNA"/>
</dbReference>
<dbReference type="RefSeq" id="WP_091113313.1">
    <property type="nucleotide sequence ID" value="NZ_BKAF01000015.1"/>
</dbReference>
<protein>
    <recommendedName>
        <fullName evidence="3">DUF4190 domain-containing protein</fullName>
    </recommendedName>
</protein>
<keyword evidence="5" id="KW-1185">Reference proteome</keyword>
<organism evidence="4 5">
    <name type="scientific">Nocardioides psychrotolerans</name>
    <dbReference type="NCBI Taxonomy" id="1005945"/>
    <lineage>
        <taxon>Bacteria</taxon>
        <taxon>Bacillati</taxon>
        <taxon>Actinomycetota</taxon>
        <taxon>Actinomycetes</taxon>
        <taxon>Propionibacteriales</taxon>
        <taxon>Nocardioidaceae</taxon>
        <taxon>Nocardioides</taxon>
    </lineage>
</organism>
<feature type="region of interest" description="Disordered" evidence="1">
    <location>
        <begin position="1"/>
        <end position="31"/>
    </location>
</feature>
<gene>
    <name evidence="4" type="ORF">SAMN05216561_10851</name>
</gene>
<reference evidence="4 5" key="1">
    <citation type="submission" date="2016-10" db="EMBL/GenBank/DDBJ databases">
        <authorList>
            <person name="de Groot N.N."/>
        </authorList>
    </citation>
    <scope>NUCLEOTIDE SEQUENCE [LARGE SCALE GENOMIC DNA]</scope>
    <source>
        <strain evidence="4 5">CGMCC 1.11156</strain>
    </source>
</reference>
<accession>A0A1I3HZ92</accession>
<dbReference type="STRING" id="1005945.SAMN05216561_10851"/>
<feature type="transmembrane region" description="Helical" evidence="2">
    <location>
        <begin position="110"/>
        <end position="135"/>
    </location>
</feature>
<keyword evidence="2" id="KW-0472">Membrane</keyword>
<feature type="domain" description="DUF4190" evidence="3">
    <location>
        <begin position="52"/>
        <end position="126"/>
    </location>
</feature>
<dbReference type="Pfam" id="PF13828">
    <property type="entry name" value="DUF4190"/>
    <property type="match status" value="1"/>
</dbReference>
<keyword evidence="2" id="KW-1133">Transmembrane helix</keyword>
<proteinExistence type="predicted"/>
<name>A0A1I3HZ92_9ACTN</name>
<evidence type="ECO:0000256" key="2">
    <source>
        <dbReference type="SAM" id="Phobius"/>
    </source>
</evidence>
<dbReference type="Proteomes" id="UP000198649">
    <property type="component" value="Unassembled WGS sequence"/>
</dbReference>
<dbReference type="OrthoDB" id="3733716at2"/>
<feature type="transmembrane region" description="Helical" evidence="2">
    <location>
        <begin position="57"/>
        <end position="90"/>
    </location>
</feature>
<evidence type="ECO:0000313" key="5">
    <source>
        <dbReference type="Proteomes" id="UP000198649"/>
    </source>
</evidence>
<keyword evidence="2" id="KW-0812">Transmembrane</keyword>
<feature type="compositionally biased region" description="Polar residues" evidence="1">
    <location>
        <begin position="14"/>
        <end position="23"/>
    </location>
</feature>
<evidence type="ECO:0000256" key="1">
    <source>
        <dbReference type="SAM" id="MobiDB-lite"/>
    </source>
</evidence>
<dbReference type="AlphaFoldDB" id="A0A1I3HZ92"/>
<evidence type="ECO:0000259" key="3">
    <source>
        <dbReference type="Pfam" id="PF13828"/>
    </source>
</evidence>
<dbReference type="InterPro" id="IPR025241">
    <property type="entry name" value="DUF4190"/>
</dbReference>
<sequence length="148" mass="15538">MANQGPPEPDETQPFASQGQQWPSYDPSAGGEQPPYGYAAPGYSIVQKNSTATTSMVLGIIAVVSILATPFCCITPPGMLTGPFAIWTGVKARREIDRHPGYFGNRGQAVAGLVTGIVATVLAVLLVIAVVVFVVTTDWDGSYDGGMY</sequence>
<evidence type="ECO:0000313" key="4">
    <source>
        <dbReference type="EMBL" id="SFI41034.1"/>
    </source>
</evidence>